<dbReference type="Gene3D" id="3.40.50.150">
    <property type="entry name" value="Vaccinia Virus protein VP39"/>
    <property type="match status" value="1"/>
</dbReference>
<dbReference type="GO" id="GO:0008168">
    <property type="term" value="F:methyltransferase activity"/>
    <property type="evidence" value="ECO:0007669"/>
    <property type="project" value="UniProtKB-KW"/>
</dbReference>
<dbReference type="CDD" id="cd02440">
    <property type="entry name" value="AdoMet_MTases"/>
    <property type="match status" value="1"/>
</dbReference>
<dbReference type="PANTHER" id="PTHR43591">
    <property type="entry name" value="METHYLTRANSFERASE"/>
    <property type="match status" value="1"/>
</dbReference>
<protein>
    <submittedName>
        <fullName evidence="2">Methyltransferase domain-containing protein</fullName>
    </submittedName>
</protein>
<keyword evidence="2" id="KW-0808">Transferase</keyword>
<dbReference type="EMBL" id="QZKI01000026">
    <property type="protein sequence ID" value="RJP73530.1"/>
    <property type="molecule type" value="Genomic_DNA"/>
</dbReference>
<feature type="domain" description="Methyltransferase" evidence="1">
    <location>
        <begin position="46"/>
        <end position="134"/>
    </location>
</feature>
<proteinExistence type="predicted"/>
<evidence type="ECO:0000259" key="1">
    <source>
        <dbReference type="Pfam" id="PF13649"/>
    </source>
</evidence>
<dbReference type="GO" id="GO:0032259">
    <property type="term" value="P:methylation"/>
    <property type="evidence" value="ECO:0007669"/>
    <property type="project" value="UniProtKB-KW"/>
</dbReference>
<dbReference type="PANTHER" id="PTHR43591:SF24">
    <property type="entry name" value="2-METHOXY-6-POLYPRENYL-1,4-BENZOQUINOL METHYLASE, MITOCHONDRIAL"/>
    <property type="match status" value="1"/>
</dbReference>
<dbReference type="InterPro" id="IPR041698">
    <property type="entry name" value="Methyltransf_25"/>
</dbReference>
<accession>A0A419F4W7</accession>
<dbReference type="SUPFAM" id="SSF53335">
    <property type="entry name" value="S-adenosyl-L-methionine-dependent methyltransferases"/>
    <property type="match status" value="1"/>
</dbReference>
<dbReference type="InterPro" id="IPR029063">
    <property type="entry name" value="SAM-dependent_MTases_sf"/>
</dbReference>
<dbReference type="AlphaFoldDB" id="A0A419F4W7"/>
<dbReference type="Pfam" id="PF13649">
    <property type="entry name" value="Methyltransf_25"/>
    <property type="match status" value="1"/>
</dbReference>
<reference evidence="2 3" key="1">
    <citation type="journal article" date="2017" name="ISME J.">
        <title>Energy and carbon metabolisms in a deep terrestrial subsurface fluid microbial community.</title>
        <authorList>
            <person name="Momper L."/>
            <person name="Jungbluth S.P."/>
            <person name="Lee M.D."/>
            <person name="Amend J.P."/>
        </authorList>
    </citation>
    <scope>NUCLEOTIDE SEQUENCE [LARGE SCALE GENOMIC DNA]</scope>
    <source>
        <strain evidence="2">SURF_17</strain>
    </source>
</reference>
<dbReference type="Proteomes" id="UP000285961">
    <property type="component" value="Unassembled WGS sequence"/>
</dbReference>
<sequence length="215" mass="24093">MSQKYYSTVLDNFRKWAPFYDAFSAPFHGARRAIVEAVAPRNDEKILDICTGTGAVALALAKAGASVTGIDLSDAMLGRARRKRGSESVRLLRMNAVELLFRPDEFETATISFGLHEMPVEIIRRVLRETHRVATHRLIVIDYRLPRPKLLAALYRLIVGSYEGPFCMAFLKLDLAALAREEGFNLERQQTALWGLCHVLTFRKTSQPTGSPLTA</sequence>
<keyword evidence="2" id="KW-0489">Methyltransferase</keyword>
<organism evidence="2 3">
    <name type="scientific">Candidatus Abyssobacteria bacterium SURF_17</name>
    <dbReference type="NCBI Taxonomy" id="2093361"/>
    <lineage>
        <taxon>Bacteria</taxon>
        <taxon>Pseudomonadati</taxon>
        <taxon>Candidatus Hydrogenedentota</taxon>
        <taxon>Candidatus Abyssobacteria</taxon>
    </lineage>
</organism>
<evidence type="ECO:0000313" key="2">
    <source>
        <dbReference type="EMBL" id="RJP73530.1"/>
    </source>
</evidence>
<gene>
    <name evidence="2" type="ORF">C4532_04250</name>
</gene>
<name>A0A419F4W7_9BACT</name>
<evidence type="ECO:0000313" key="3">
    <source>
        <dbReference type="Proteomes" id="UP000285961"/>
    </source>
</evidence>
<comment type="caution">
    <text evidence="2">The sequence shown here is derived from an EMBL/GenBank/DDBJ whole genome shotgun (WGS) entry which is preliminary data.</text>
</comment>